<evidence type="ECO:0000256" key="1">
    <source>
        <dbReference type="SAM" id="MobiDB-lite"/>
    </source>
</evidence>
<dbReference type="AlphaFoldDB" id="A0A9P4KHC7"/>
<protein>
    <submittedName>
        <fullName evidence="2">Uncharacterized protein</fullName>
    </submittedName>
</protein>
<dbReference type="EMBL" id="ML986585">
    <property type="protein sequence ID" value="KAF2268853.1"/>
    <property type="molecule type" value="Genomic_DNA"/>
</dbReference>
<dbReference type="Proteomes" id="UP000800093">
    <property type="component" value="Unassembled WGS sequence"/>
</dbReference>
<organism evidence="2 3">
    <name type="scientific">Lojkania enalia</name>
    <dbReference type="NCBI Taxonomy" id="147567"/>
    <lineage>
        <taxon>Eukaryota</taxon>
        <taxon>Fungi</taxon>
        <taxon>Dikarya</taxon>
        <taxon>Ascomycota</taxon>
        <taxon>Pezizomycotina</taxon>
        <taxon>Dothideomycetes</taxon>
        <taxon>Pleosporomycetidae</taxon>
        <taxon>Pleosporales</taxon>
        <taxon>Pleosporales incertae sedis</taxon>
        <taxon>Lojkania</taxon>
    </lineage>
</organism>
<dbReference type="OrthoDB" id="5347452at2759"/>
<keyword evidence="3" id="KW-1185">Reference proteome</keyword>
<proteinExistence type="predicted"/>
<comment type="caution">
    <text evidence="2">The sequence shown here is derived from an EMBL/GenBank/DDBJ whole genome shotgun (WGS) entry which is preliminary data.</text>
</comment>
<evidence type="ECO:0000313" key="3">
    <source>
        <dbReference type="Proteomes" id="UP000800093"/>
    </source>
</evidence>
<feature type="compositionally biased region" description="Low complexity" evidence="1">
    <location>
        <begin position="153"/>
        <end position="173"/>
    </location>
</feature>
<name>A0A9P4KHC7_9PLEO</name>
<reference evidence="3" key="1">
    <citation type="journal article" date="2020" name="Stud. Mycol.">
        <title>101 Dothideomycetes genomes: A test case for predicting lifestyles and emergence of pathogens.</title>
        <authorList>
            <person name="Haridas S."/>
            <person name="Albert R."/>
            <person name="Binder M."/>
            <person name="Bloem J."/>
            <person name="LaButti K."/>
            <person name="Salamov A."/>
            <person name="Andreopoulos B."/>
            <person name="Baker S."/>
            <person name="Barry K."/>
            <person name="Bills G."/>
            <person name="Bluhm B."/>
            <person name="Cannon C."/>
            <person name="Castanera R."/>
            <person name="Culley D."/>
            <person name="Daum C."/>
            <person name="Ezra D."/>
            <person name="Gonzalez J."/>
            <person name="Henrissat B."/>
            <person name="Kuo A."/>
            <person name="Liang C."/>
            <person name="Lipzen A."/>
            <person name="Lutzoni F."/>
            <person name="Magnuson J."/>
            <person name="Mondo S."/>
            <person name="Nolan M."/>
            <person name="Ohm R."/>
            <person name="Pangilinan J."/>
            <person name="Park H.-J."/>
            <person name="Ramirez L."/>
            <person name="Alfaro M."/>
            <person name="Sun H."/>
            <person name="Tritt A."/>
            <person name="Yoshinaga Y."/>
            <person name="Zwiers L.-H."/>
            <person name="Turgeon B."/>
            <person name="Goodwin S."/>
            <person name="Spatafora J."/>
            <person name="Crous P."/>
            <person name="Grigoriev I."/>
        </authorList>
    </citation>
    <scope>NUCLEOTIDE SEQUENCE [LARGE SCALE GENOMIC DNA]</scope>
    <source>
        <strain evidence="3">CBS 304.66</strain>
    </source>
</reference>
<evidence type="ECO:0000313" key="2">
    <source>
        <dbReference type="EMBL" id="KAF2268853.1"/>
    </source>
</evidence>
<accession>A0A9P4KHC7</accession>
<sequence length="218" mass="23480">MLYISIFFERNFSSRQLPTFLCPISSSASRPRTHMIPSIDEGPQNSTIPSTHSPFTYLPLTTRSTNPSYPYCIPLSSIVDDSTYSHWECGDVQTSYEILPTPTDDFFFTETETETETETDDPFTEILTDFPVRTVTVTADVSSGIVRTVTVTRGEESTTTSESEVSSDLSSTIGTGTTAADVTPTFEQGPARSSNAAAGKGVGVVVGVVGVLGAFGWI</sequence>
<gene>
    <name evidence="2" type="ORF">CC78DRAFT_354751</name>
</gene>
<feature type="region of interest" description="Disordered" evidence="1">
    <location>
        <begin position="153"/>
        <end position="180"/>
    </location>
</feature>